<evidence type="ECO:0000313" key="2">
    <source>
        <dbReference type="Proteomes" id="UP000015106"/>
    </source>
</evidence>
<proteinExistence type="predicted"/>
<evidence type="ECO:0000313" key="1">
    <source>
        <dbReference type="EnsemblPlants" id="TuG1812G0700000559.01.T01.cds455987"/>
    </source>
</evidence>
<dbReference type="Gramene" id="TuG1812G0700000559.01.T01">
    <property type="protein sequence ID" value="TuG1812G0700000559.01.T01.cds455987"/>
    <property type="gene ID" value="TuG1812G0700000559.01"/>
</dbReference>
<organism evidence="1 2">
    <name type="scientific">Triticum urartu</name>
    <name type="common">Red wild einkorn</name>
    <name type="synonym">Crithodium urartu</name>
    <dbReference type="NCBI Taxonomy" id="4572"/>
    <lineage>
        <taxon>Eukaryota</taxon>
        <taxon>Viridiplantae</taxon>
        <taxon>Streptophyta</taxon>
        <taxon>Embryophyta</taxon>
        <taxon>Tracheophyta</taxon>
        <taxon>Spermatophyta</taxon>
        <taxon>Magnoliopsida</taxon>
        <taxon>Liliopsida</taxon>
        <taxon>Poales</taxon>
        <taxon>Poaceae</taxon>
        <taxon>BOP clade</taxon>
        <taxon>Pooideae</taxon>
        <taxon>Triticodae</taxon>
        <taxon>Triticeae</taxon>
        <taxon>Triticinae</taxon>
        <taxon>Triticum</taxon>
    </lineage>
</organism>
<dbReference type="Proteomes" id="UP000015106">
    <property type="component" value="Chromosome 7"/>
</dbReference>
<keyword evidence="2" id="KW-1185">Reference proteome</keyword>
<reference evidence="2" key="1">
    <citation type="journal article" date="2013" name="Nature">
        <title>Draft genome of the wheat A-genome progenitor Triticum urartu.</title>
        <authorList>
            <person name="Ling H.Q."/>
            <person name="Zhao S."/>
            <person name="Liu D."/>
            <person name="Wang J."/>
            <person name="Sun H."/>
            <person name="Zhang C."/>
            <person name="Fan H."/>
            <person name="Li D."/>
            <person name="Dong L."/>
            <person name="Tao Y."/>
            <person name="Gao C."/>
            <person name="Wu H."/>
            <person name="Li Y."/>
            <person name="Cui Y."/>
            <person name="Guo X."/>
            <person name="Zheng S."/>
            <person name="Wang B."/>
            <person name="Yu K."/>
            <person name="Liang Q."/>
            <person name="Yang W."/>
            <person name="Lou X."/>
            <person name="Chen J."/>
            <person name="Feng M."/>
            <person name="Jian J."/>
            <person name="Zhang X."/>
            <person name="Luo G."/>
            <person name="Jiang Y."/>
            <person name="Liu J."/>
            <person name="Wang Z."/>
            <person name="Sha Y."/>
            <person name="Zhang B."/>
            <person name="Wu H."/>
            <person name="Tang D."/>
            <person name="Shen Q."/>
            <person name="Xue P."/>
            <person name="Zou S."/>
            <person name="Wang X."/>
            <person name="Liu X."/>
            <person name="Wang F."/>
            <person name="Yang Y."/>
            <person name="An X."/>
            <person name="Dong Z."/>
            <person name="Zhang K."/>
            <person name="Zhang X."/>
            <person name="Luo M.C."/>
            <person name="Dvorak J."/>
            <person name="Tong Y."/>
            <person name="Wang J."/>
            <person name="Yang H."/>
            <person name="Li Z."/>
            <person name="Wang D."/>
            <person name="Zhang A."/>
            <person name="Wang J."/>
        </authorList>
    </citation>
    <scope>NUCLEOTIDE SEQUENCE</scope>
    <source>
        <strain evidence="2">cv. G1812</strain>
    </source>
</reference>
<name>A0A8R7QYM8_TRIUA</name>
<protein>
    <submittedName>
        <fullName evidence="1">Uncharacterized protein</fullName>
    </submittedName>
</protein>
<dbReference type="EnsemblPlants" id="TuG1812G0700000559.01.T01">
    <property type="protein sequence ID" value="TuG1812G0700000559.01.T01.cds455987"/>
    <property type="gene ID" value="TuG1812G0700000559.01"/>
</dbReference>
<dbReference type="AlphaFoldDB" id="A0A8R7QYM8"/>
<accession>A0A8R7QYM8</accession>
<sequence length="136" mass="14964">LFPLSPRSHHTLTLSPPTLSFRRWRRRSLLRAPPSAPRPLHLLLTCLTLSLPPPTLSAFLCSCAPSVVPLPGSRTQMRPPRVRCGRRWLPRRSPPSDLAAQCSTRCGSQGGRSAVTRLVLGALWPSFQLVCTLLLG</sequence>
<reference evidence="1" key="2">
    <citation type="submission" date="2018-03" db="EMBL/GenBank/DDBJ databases">
        <title>The Triticum urartu genome reveals the dynamic nature of wheat genome evolution.</title>
        <authorList>
            <person name="Ling H."/>
            <person name="Ma B."/>
            <person name="Shi X."/>
            <person name="Liu H."/>
            <person name="Dong L."/>
            <person name="Sun H."/>
            <person name="Cao Y."/>
            <person name="Gao Q."/>
            <person name="Zheng S."/>
            <person name="Li Y."/>
            <person name="Yu Y."/>
            <person name="Du H."/>
            <person name="Qi M."/>
            <person name="Li Y."/>
            <person name="Yu H."/>
            <person name="Cui Y."/>
            <person name="Wang N."/>
            <person name="Chen C."/>
            <person name="Wu H."/>
            <person name="Zhao Y."/>
            <person name="Zhang J."/>
            <person name="Li Y."/>
            <person name="Zhou W."/>
            <person name="Zhang B."/>
            <person name="Hu W."/>
            <person name="Eijk M."/>
            <person name="Tang J."/>
            <person name="Witsenboer H."/>
            <person name="Zhao S."/>
            <person name="Li Z."/>
            <person name="Zhang A."/>
            <person name="Wang D."/>
            <person name="Liang C."/>
        </authorList>
    </citation>
    <scope>NUCLEOTIDE SEQUENCE [LARGE SCALE GENOMIC DNA]</scope>
    <source>
        <strain evidence="1">cv. G1812</strain>
    </source>
</reference>
<reference evidence="1" key="3">
    <citation type="submission" date="2022-06" db="UniProtKB">
        <authorList>
            <consortium name="EnsemblPlants"/>
        </authorList>
    </citation>
    <scope>IDENTIFICATION</scope>
</reference>